<sequence length="386" mass="43492">MPFFVDIKRYMPSRLTPNTALYTRASFGAMAAYAATVNPIMGALVLLGHGAWECASLLLQSGIDAQQQRIERYNEAFLKLSARAKTLGSECSQEEIEKAKNIFFVHNLIEEICYQALADIVVQLGICKDEITEEQSNLILAHVKEAAHIELRKEGGYSKKGREMITAEQFNGVIRNITTIIHDRDGRLTDARYSTLTDLCIALDDHNTYVKSVLFRSWLRCEALSANTHLAMIKDIVHFNSQISQQVGFNFERKLAERKQYYSIHHHNIREVVCPKTGEKSALRFVHVTEVRAQFQPYVAELKRFAPDRPFQACLIEACGFSQEQIATLSSARKVSCPARFGFASSSKTISQPPLILCESLTVGEFLSRYFPEHDQTNASVMSLAN</sequence>
<evidence type="ECO:0000313" key="2">
    <source>
        <dbReference type="Proteomes" id="UP000630149"/>
    </source>
</evidence>
<keyword evidence="2" id="KW-1185">Reference proteome</keyword>
<proteinExistence type="predicted"/>
<reference evidence="1" key="2">
    <citation type="submission" date="2020-09" db="EMBL/GenBank/DDBJ databases">
        <authorList>
            <person name="Sun Q."/>
            <person name="Ohkuma M."/>
        </authorList>
    </citation>
    <scope>NUCLEOTIDE SEQUENCE</scope>
    <source>
        <strain evidence="1">JCM 13919</strain>
    </source>
</reference>
<dbReference type="RefSeq" id="WP_131777400.1">
    <property type="nucleotide sequence ID" value="NZ_BMOB01000013.1"/>
</dbReference>
<protein>
    <submittedName>
        <fullName evidence="1">Uncharacterized protein</fullName>
    </submittedName>
</protein>
<dbReference type="Proteomes" id="UP000630149">
    <property type="component" value="Unassembled WGS sequence"/>
</dbReference>
<accession>A0A917NDK4</accession>
<name>A0A917NDK4_9GAMM</name>
<gene>
    <name evidence="1" type="ORF">GCM10007966_21420</name>
</gene>
<comment type="caution">
    <text evidence="1">The sequence shown here is derived from an EMBL/GenBank/DDBJ whole genome shotgun (WGS) entry which is preliminary data.</text>
</comment>
<organism evidence="1 2">
    <name type="scientific">Legionella impletisoli</name>
    <dbReference type="NCBI Taxonomy" id="343510"/>
    <lineage>
        <taxon>Bacteria</taxon>
        <taxon>Pseudomonadati</taxon>
        <taxon>Pseudomonadota</taxon>
        <taxon>Gammaproteobacteria</taxon>
        <taxon>Legionellales</taxon>
        <taxon>Legionellaceae</taxon>
        <taxon>Legionella</taxon>
    </lineage>
</organism>
<dbReference type="AlphaFoldDB" id="A0A917NDK4"/>
<evidence type="ECO:0000313" key="1">
    <source>
        <dbReference type="EMBL" id="GGI92487.1"/>
    </source>
</evidence>
<dbReference type="OrthoDB" id="5653935at2"/>
<dbReference type="EMBL" id="BMOB01000013">
    <property type="protein sequence ID" value="GGI92487.1"/>
    <property type="molecule type" value="Genomic_DNA"/>
</dbReference>
<reference evidence="1" key="1">
    <citation type="journal article" date="2014" name="Int. J. Syst. Evol. Microbiol.">
        <title>Complete genome sequence of Corynebacterium casei LMG S-19264T (=DSM 44701T), isolated from a smear-ripened cheese.</title>
        <authorList>
            <consortium name="US DOE Joint Genome Institute (JGI-PGF)"/>
            <person name="Walter F."/>
            <person name="Albersmeier A."/>
            <person name="Kalinowski J."/>
            <person name="Ruckert C."/>
        </authorList>
    </citation>
    <scope>NUCLEOTIDE SEQUENCE</scope>
    <source>
        <strain evidence="1">JCM 13919</strain>
    </source>
</reference>